<reference evidence="3 4" key="2">
    <citation type="submission" date="2014-07" db="EMBL/GenBank/DDBJ databases">
        <authorList>
            <person name="Zhang J.E."/>
            <person name="Yang H."/>
            <person name="Guo J."/>
            <person name="Deng Z."/>
            <person name="Luo H."/>
            <person name="Luo M."/>
            <person name="Zhao B."/>
        </authorList>
    </citation>
    <scope>NUCLEOTIDE SEQUENCE [LARGE SCALE GENOMIC DNA]</scope>
    <source>
        <strain evidence="3">ATCC 10762</strain>
        <strain evidence="4">ATCC 10762 / DSM 40127 / CCM 3239 / JCM 4008 / LMG 5968 / NBRC 12843 / NCIMB 8234 / A-377</strain>
    </source>
</reference>
<evidence type="ECO:0000313" key="4">
    <source>
        <dbReference type="Proteomes" id="UP000037395"/>
    </source>
</evidence>
<dbReference type="RefSeq" id="WP_030550135.1">
    <property type="nucleotide sequence ID" value="NZ_BMUB01000011.1"/>
</dbReference>
<evidence type="ECO:0000313" key="2">
    <source>
        <dbReference type="EMBL" id="GGU88810.1"/>
    </source>
</evidence>
<dbReference type="OrthoDB" id="8438075at2"/>
<accession>A0A1E7NES5</accession>
<gene>
    <name evidence="2" type="ORF">GCM10010502_47170</name>
    <name evidence="3" type="ORF">HS99_0000250</name>
</gene>
<keyword evidence="1" id="KW-0472">Membrane</keyword>
<name>A0A1E7NES5_KITAU</name>
<protein>
    <submittedName>
        <fullName evidence="3">Uncharacterized protein</fullName>
    </submittedName>
</protein>
<keyword evidence="1" id="KW-1133">Transmembrane helix</keyword>
<reference evidence="2" key="1">
    <citation type="journal article" date="2014" name="Int. J. Syst. Evol. Microbiol.">
        <title>Complete genome sequence of Corynebacterium casei LMG S-19264T (=DSM 44701T), isolated from a smear-ripened cheese.</title>
        <authorList>
            <consortium name="US DOE Joint Genome Institute (JGI-PGF)"/>
            <person name="Walter F."/>
            <person name="Albersmeier A."/>
            <person name="Kalinowski J."/>
            <person name="Ruckert C."/>
        </authorList>
    </citation>
    <scope>NUCLEOTIDE SEQUENCE</scope>
    <source>
        <strain evidence="2">JCM 4434</strain>
    </source>
</reference>
<feature type="transmembrane region" description="Helical" evidence="1">
    <location>
        <begin position="191"/>
        <end position="212"/>
    </location>
</feature>
<dbReference type="Pfam" id="PF14494">
    <property type="entry name" value="DUF4436"/>
    <property type="match status" value="1"/>
</dbReference>
<reference evidence="3" key="4">
    <citation type="submission" date="2016-08" db="EMBL/GenBank/DDBJ databases">
        <title>Sequencing, Assembly and Comparative Genomics of S. aureofaciens ATCC 10762.</title>
        <authorList>
            <person name="Gradnigo J.S."/>
            <person name="Johnson N."/>
            <person name="Somerville G.A."/>
        </authorList>
    </citation>
    <scope>NUCLEOTIDE SEQUENCE [LARGE SCALE GENOMIC DNA]</scope>
    <source>
        <strain evidence="3">ATCC 10762</strain>
    </source>
</reference>
<dbReference type="EMBL" id="JPRF03000001">
    <property type="protein sequence ID" value="OEV39199.1"/>
    <property type="molecule type" value="Genomic_DNA"/>
</dbReference>
<keyword evidence="4" id="KW-1185">Reference proteome</keyword>
<sequence length="233" mass="24520">MGVLARLRGNRFVLAVLLLGLACGTGATLYPDERETRQQSRALATPGTPDWVELNVASQDFDPGGAHLALSVVAVPHGSLAQGPGPSAFTRQVEITVGGITRTVLRTAPGEVAAPQLVQAGLYGGTATDYPFDRYRFTVGFSASDGSGAVPVGLVFADADPFFAVHPRADGPAAGTVVLDARAGRARSTLILVWFMIGAMWVLALAVILWFIQTLVGRLVYQSTVPSFRSIGR</sequence>
<dbReference type="PROSITE" id="PS51257">
    <property type="entry name" value="PROKAR_LIPOPROTEIN"/>
    <property type="match status" value="1"/>
</dbReference>
<dbReference type="Proteomes" id="UP000610124">
    <property type="component" value="Unassembled WGS sequence"/>
</dbReference>
<dbReference type="InterPro" id="IPR027948">
    <property type="entry name" value="DUF4436"/>
</dbReference>
<dbReference type="GeneID" id="97487723"/>
<dbReference type="Proteomes" id="UP000037395">
    <property type="component" value="Unassembled WGS sequence"/>
</dbReference>
<dbReference type="EMBL" id="BMUB01000011">
    <property type="protein sequence ID" value="GGU88810.1"/>
    <property type="molecule type" value="Genomic_DNA"/>
</dbReference>
<evidence type="ECO:0000256" key="1">
    <source>
        <dbReference type="SAM" id="Phobius"/>
    </source>
</evidence>
<reference evidence="2" key="5">
    <citation type="submission" date="2020-09" db="EMBL/GenBank/DDBJ databases">
        <authorList>
            <person name="Sun Q."/>
            <person name="Ohkuma M."/>
        </authorList>
    </citation>
    <scope>NUCLEOTIDE SEQUENCE</scope>
    <source>
        <strain evidence="2">JCM 4434</strain>
    </source>
</reference>
<dbReference type="AlphaFoldDB" id="A0A1E7NES5"/>
<organism evidence="3 4">
    <name type="scientific">Kitasatospora aureofaciens</name>
    <name type="common">Streptomyces aureofaciens</name>
    <dbReference type="NCBI Taxonomy" id="1894"/>
    <lineage>
        <taxon>Bacteria</taxon>
        <taxon>Bacillati</taxon>
        <taxon>Actinomycetota</taxon>
        <taxon>Actinomycetes</taxon>
        <taxon>Kitasatosporales</taxon>
        <taxon>Streptomycetaceae</taxon>
        <taxon>Kitasatospora</taxon>
    </lineage>
</organism>
<reference evidence="4" key="3">
    <citation type="submission" date="2016-08" db="EMBL/GenBank/DDBJ databases">
        <title>Sequencing, assembly and comparative genomics of S. aureofaciens ATCC 10762.</title>
        <authorList>
            <person name="Gradnigo J.S."/>
            <person name="Johnson N."/>
            <person name="Somerville G.A."/>
        </authorList>
    </citation>
    <scope>NUCLEOTIDE SEQUENCE [LARGE SCALE GENOMIC DNA]</scope>
    <source>
        <strain evidence="4">ATCC 10762 / DSM 40127 / CCM 3239 / JCM 4008 / LMG 5968 / NBRC 12843 / NCIMB 8234 / A-377</strain>
    </source>
</reference>
<proteinExistence type="predicted"/>
<accession>A0A8H9HVM0</accession>
<comment type="caution">
    <text evidence="3">The sequence shown here is derived from an EMBL/GenBank/DDBJ whole genome shotgun (WGS) entry which is preliminary data.</text>
</comment>
<evidence type="ECO:0000313" key="3">
    <source>
        <dbReference type="EMBL" id="OEV39199.1"/>
    </source>
</evidence>
<keyword evidence="1" id="KW-0812">Transmembrane</keyword>